<reference evidence="2" key="1">
    <citation type="submission" date="2022-11" db="EMBL/GenBank/DDBJ databases">
        <authorList>
            <person name="Kikuchi T."/>
        </authorList>
    </citation>
    <scope>NUCLEOTIDE SEQUENCE</scope>
    <source>
        <strain evidence="2">PS1010</strain>
    </source>
</reference>
<protein>
    <recommendedName>
        <fullName evidence="1">PPM-type phosphatase domain-containing protein</fullName>
    </recommendedName>
</protein>
<dbReference type="OrthoDB" id="343114at2759"/>
<dbReference type="SUPFAM" id="SSF81606">
    <property type="entry name" value="PP2C-like"/>
    <property type="match status" value="1"/>
</dbReference>
<dbReference type="InterPro" id="IPR036457">
    <property type="entry name" value="PPM-type-like_dom_sf"/>
</dbReference>
<dbReference type="AlphaFoldDB" id="A0A9P1MYK5"/>
<evidence type="ECO:0000313" key="3">
    <source>
        <dbReference type="Proteomes" id="UP001152747"/>
    </source>
</evidence>
<proteinExistence type="predicted"/>
<dbReference type="Proteomes" id="UP001152747">
    <property type="component" value="Unassembled WGS sequence"/>
</dbReference>
<comment type="caution">
    <text evidence="2">The sequence shown here is derived from an EMBL/GenBank/DDBJ whole genome shotgun (WGS) entry which is preliminary data.</text>
</comment>
<sequence length="87" mass="9978">MYPKIPSLMAKKIFAVIACDGLWKSFSNQEVIDFVQEKMENLKSLDLELQPNESREEAEIRQISDFLAAEAVRRKCGDNVSIIIVKF</sequence>
<dbReference type="Pfam" id="PF00481">
    <property type="entry name" value="PP2C"/>
    <property type="match status" value="1"/>
</dbReference>
<keyword evidence="3" id="KW-1185">Reference proteome</keyword>
<gene>
    <name evidence="2" type="ORF">CAMP_LOCUS6210</name>
</gene>
<dbReference type="PROSITE" id="PS51746">
    <property type="entry name" value="PPM_2"/>
    <property type="match status" value="1"/>
</dbReference>
<feature type="domain" description="PPM-type phosphatase" evidence="1">
    <location>
        <begin position="1"/>
        <end position="87"/>
    </location>
</feature>
<dbReference type="Gene3D" id="3.60.40.10">
    <property type="entry name" value="PPM-type phosphatase domain"/>
    <property type="match status" value="1"/>
</dbReference>
<name>A0A9P1MYK5_9PELO</name>
<evidence type="ECO:0000259" key="1">
    <source>
        <dbReference type="PROSITE" id="PS51746"/>
    </source>
</evidence>
<organism evidence="2 3">
    <name type="scientific">Caenorhabditis angaria</name>
    <dbReference type="NCBI Taxonomy" id="860376"/>
    <lineage>
        <taxon>Eukaryota</taxon>
        <taxon>Metazoa</taxon>
        <taxon>Ecdysozoa</taxon>
        <taxon>Nematoda</taxon>
        <taxon>Chromadorea</taxon>
        <taxon>Rhabditida</taxon>
        <taxon>Rhabditina</taxon>
        <taxon>Rhabditomorpha</taxon>
        <taxon>Rhabditoidea</taxon>
        <taxon>Rhabditidae</taxon>
        <taxon>Peloderinae</taxon>
        <taxon>Caenorhabditis</taxon>
    </lineage>
</organism>
<evidence type="ECO:0000313" key="2">
    <source>
        <dbReference type="EMBL" id="CAI5443573.1"/>
    </source>
</evidence>
<dbReference type="InterPro" id="IPR001932">
    <property type="entry name" value="PPM-type_phosphatase-like_dom"/>
</dbReference>
<accession>A0A9P1MYK5</accession>
<dbReference type="EMBL" id="CANHGI010000002">
    <property type="protein sequence ID" value="CAI5443573.1"/>
    <property type="molecule type" value="Genomic_DNA"/>
</dbReference>